<keyword evidence="4" id="KW-1185">Reference proteome</keyword>
<comment type="caution">
    <text evidence="3">The sequence shown here is derived from an EMBL/GenBank/DDBJ whole genome shotgun (WGS) entry which is preliminary data.</text>
</comment>
<dbReference type="AlphaFoldDB" id="A0A1T3P6I1"/>
<gene>
    <name evidence="3" type="ORF">B4N89_30375</name>
</gene>
<reference evidence="3 4" key="1">
    <citation type="submission" date="2017-03" db="EMBL/GenBank/DDBJ databases">
        <title>Draft genome sequence of Streptomyces scabrisporus NF3, endophyte isolated from Amphipterygium adstringens.</title>
        <authorList>
            <person name="Vazquez M."/>
            <person name="Ceapa C.D."/>
            <person name="Rodriguez Luna D."/>
            <person name="Sanchez Esquivel S."/>
        </authorList>
    </citation>
    <scope>NUCLEOTIDE SEQUENCE [LARGE SCALE GENOMIC DNA]</scope>
    <source>
        <strain evidence="3 4">NF3</strain>
    </source>
</reference>
<dbReference type="Proteomes" id="UP000190037">
    <property type="component" value="Unassembled WGS sequence"/>
</dbReference>
<evidence type="ECO:0000256" key="2">
    <source>
        <dbReference type="SAM" id="SignalP"/>
    </source>
</evidence>
<sequence>MPDIRNGRFGRRLLALVLAAVATLAVGPSPAVGAASASAAPPGSEEVSQTQRGRRLSDGTCRFTESGSGSAGSARSAVTTTVVETAYDAATCTRTTVSRTRTDAVKAATRTDPTAHGTGTASHPAPWTLDLRVAVVDPLGIEVTATDAALEWAPDPQRGLTSRHHSDWNWFTPSGWTRTAHDQHHTNDGISAATDTTGAFRNDVFCLTITTFTNHPLTRVEGRSDGSWRWSHNVDKSGGCNELLHYSRTLTTP</sequence>
<evidence type="ECO:0000256" key="1">
    <source>
        <dbReference type="SAM" id="MobiDB-lite"/>
    </source>
</evidence>
<dbReference type="RefSeq" id="WP_078978950.1">
    <property type="nucleotide sequence ID" value="NZ_MWQN01000001.1"/>
</dbReference>
<feature type="chain" id="PRO_5012391248" evidence="2">
    <location>
        <begin position="34"/>
        <end position="253"/>
    </location>
</feature>
<evidence type="ECO:0000313" key="3">
    <source>
        <dbReference type="EMBL" id="OPC84653.1"/>
    </source>
</evidence>
<protein>
    <submittedName>
        <fullName evidence="3">Uncharacterized protein</fullName>
    </submittedName>
</protein>
<name>A0A1T3P6I1_9ACTN</name>
<proteinExistence type="predicted"/>
<feature type="signal peptide" evidence="2">
    <location>
        <begin position="1"/>
        <end position="33"/>
    </location>
</feature>
<keyword evidence="2" id="KW-0732">Signal</keyword>
<dbReference type="EMBL" id="MWQN01000001">
    <property type="protein sequence ID" value="OPC84653.1"/>
    <property type="molecule type" value="Genomic_DNA"/>
</dbReference>
<evidence type="ECO:0000313" key="4">
    <source>
        <dbReference type="Proteomes" id="UP000190037"/>
    </source>
</evidence>
<feature type="compositionally biased region" description="Low complexity" evidence="1">
    <location>
        <begin position="64"/>
        <end position="77"/>
    </location>
</feature>
<accession>A0A1T3P6I1</accession>
<feature type="region of interest" description="Disordered" evidence="1">
    <location>
        <begin position="98"/>
        <end position="123"/>
    </location>
</feature>
<dbReference type="OrthoDB" id="5187454at2"/>
<organism evidence="3 4">
    <name type="scientific">Embleya scabrispora</name>
    <dbReference type="NCBI Taxonomy" id="159449"/>
    <lineage>
        <taxon>Bacteria</taxon>
        <taxon>Bacillati</taxon>
        <taxon>Actinomycetota</taxon>
        <taxon>Actinomycetes</taxon>
        <taxon>Kitasatosporales</taxon>
        <taxon>Streptomycetaceae</taxon>
        <taxon>Embleya</taxon>
    </lineage>
</organism>
<feature type="region of interest" description="Disordered" evidence="1">
    <location>
        <begin position="31"/>
        <end position="77"/>
    </location>
</feature>
<feature type="compositionally biased region" description="Low complexity" evidence="1">
    <location>
        <begin position="31"/>
        <end position="48"/>
    </location>
</feature>
<dbReference type="STRING" id="159449.B4N89_30375"/>